<dbReference type="Proteomes" id="UP001056429">
    <property type="component" value="Unassembled WGS sequence"/>
</dbReference>
<gene>
    <name evidence="10" type="ORF">KDK92_18870</name>
</gene>
<reference evidence="10" key="2">
    <citation type="submission" date="2021-04" db="EMBL/GenBank/DDBJ databases">
        <authorList>
            <person name="Dong X."/>
        </authorList>
    </citation>
    <scope>NUCLEOTIDE SEQUENCE</scope>
    <source>
        <strain evidence="10">ZWT</strain>
    </source>
</reference>
<comment type="subcellular location">
    <subcellularLocation>
        <location evidence="1">Cell membrane</location>
        <topology evidence="1">Multi-pass membrane protein</topology>
    </subcellularLocation>
</comment>
<dbReference type="AlphaFoldDB" id="A0A9J6P6S2"/>
<accession>A0A9J6P6S2</accession>
<dbReference type="Pfam" id="PF20730">
    <property type="entry name" value="YetF_N"/>
    <property type="match status" value="1"/>
</dbReference>
<evidence type="ECO:0000256" key="4">
    <source>
        <dbReference type="ARBA" id="ARBA00022692"/>
    </source>
</evidence>
<evidence type="ECO:0000256" key="3">
    <source>
        <dbReference type="ARBA" id="ARBA00022475"/>
    </source>
</evidence>
<organism evidence="10 11">
    <name type="scientific">Oceanirhabdus seepicola</name>
    <dbReference type="NCBI Taxonomy" id="2828781"/>
    <lineage>
        <taxon>Bacteria</taxon>
        <taxon>Bacillati</taxon>
        <taxon>Bacillota</taxon>
        <taxon>Clostridia</taxon>
        <taxon>Eubacteriales</taxon>
        <taxon>Clostridiaceae</taxon>
        <taxon>Oceanirhabdus</taxon>
    </lineage>
</organism>
<evidence type="ECO:0000256" key="1">
    <source>
        <dbReference type="ARBA" id="ARBA00004651"/>
    </source>
</evidence>
<evidence type="ECO:0000259" key="9">
    <source>
        <dbReference type="Pfam" id="PF20730"/>
    </source>
</evidence>
<sequence>MNIYIIIAFRVTTIMLVLLLSTLLISGKRPIGELPVFDFLTIIVIGAVTGADIAEPKVPHLHIIFAIIVMCLFQKIINSIYLKSNFFRKLITFPPTIIVQDGKMIYKNIKKVKYSADEILMLLRENDIFDISEVKYGILEASGDVSILRKSYAEAITKKDLNIKSMDTELKHTIIFDGKFQNENLNLLNFSKEEIIEIIREHGYNDISQIFFASMDKSKNICISDYDVKCDDI</sequence>
<keyword evidence="6 7" id="KW-0472">Membrane</keyword>
<dbReference type="RefSeq" id="WP_250860942.1">
    <property type="nucleotide sequence ID" value="NZ_JAGSOJ010000004.1"/>
</dbReference>
<dbReference type="Pfam" id="PF04239">
    <property type="entry name" value="DUF421"/>
    <property type="match status" value="1"/>
</dbReference>
<evidence type="ECO:0000256" key="6">
    <source>
        <dbReference type="ARBA" id="ARBA00023136"/>
    </source>
</evidence>
<dbReference type="GO" id="GO:0005886">
    <property type="term" value="C:plasma membrane"/>
    <property type="evidence" value="ECO:0007669"/>
    <property type="project" value="UniProtKB-SubCell"/>
</dbReference>
<protein>
    <submittedName>
        <fullName evidence="10">DUF421 domain-containing protein</fullName>
    </submittedName>
</protein>
<dbReference type="Gene3D" id="3.30.240.20">
    <property type="entry name" value="bsu07140 like domains"/>
    <property type="match status" value="2"/>
</dbReference>
<dbReference type="EMBL" id="JAGSOJ010000004">
    <property type="protein sequence ID" value="MCM1991806.1"/>
    <property type="molecule type" value="Genomic_DNA"/>
</dbReference>
<feature type="domain" description="YetF-like N-terminal transmembrane" evidence="9">
    <location>
        <begin position="6"/>
        <end position="79"/>
    </location>
</feature>
<evidence type="ECO:0000256" key="5">
    <source>
        <dbReference type="ARBA" id="ARBA00022989"/>
    </source>
</evidence>
<dbReference type="PANTHER" id="PTHR34582:SF6">
    <property type="entry name" value="UPF0702 TRANSMEMBRANE PROTEIN YCAP"/>
    <property type="match status" value="1"/>
</dbReference>
<comment type="caution">
    <text evidence="10">The sequence shown here is derived from an EMBL/GenBank/DDBJ whole genome shotgun (WGS) entry which is preliminary data.</text>
</comment>
<keyword evidence="4 7" id="KW-0812">Transmembrane</keyword>
<dbReference type="InterPro" id="IPR023090">
    <property type="entry name" value="UPF0702_alpha/beta_dom_sf"/>
</dbReference>
<evidence type="ECO:0000313" key="11">
    <source>
        <dbReference type="Proteomes" id="UP001056429"/>
    </source>
</evidence>
<keyword evidence="3" id="KW-1003">Cell membrane</keyword>
<feature type="transmembrane region" description="Helical" evidence="7">
    <location>
        <begin position="6"/>
        <end position="25"/>
    </location>
</feature>
<feature type="transmembrane region" description="Helical" evidence="7">
    <location>
        <begin position="60"/>
        <end position="82"/>
    </location>
</feature>
<dbReference type="PANTHER" id="PTHR34582">
    <property type="entry name" value="UPF0702 TRANSMEMBRANE PROTEIN YCAP"/>
    <property type="match status" value="1"/>
</dbReference>
<name>A0A9J6P6S2_9CLOT</name>
<proteinExistence type="inferred from homology"/>
<feature type="transmembrane region" description="Helical" evidence="7">
    <location>
        <begin position="37"/>
        <end position="54"/>
    </location>
</feature>
<keyword evidence="5 7" id="KW-1133">Transmembrane helix</keyword>
<evidence type="ECO:0000256" key="7">
    <source>
        <dbReference type="SAM" id="Phobius"/>
    </source>
</evidence>
<evidence type="ECO:0000313" key="10">
    <source>
        <dbReference type="EMBL" id="MCM1991806.1"/>
    </source>
</evidence>
<evidence type="ECO:0000259" key="8">
    <source>
        <dbReference type="Pfam" id="PF04239"/>
    </source>
</evidence>
<feature type="domain" description="YetF C-terminal" evidence="8">
    <location>
        <begin position="83"/>
        <end position="215"/>
    </location>
</feature>
<comment type="similarity">
    <text evidence="2">Belongs to the UPF0702 family.</text>
</comment>
<evidence type="ECO:0000256" key="2">
    <source>
        <dbReference type="ARBA" id="ARBA00006448"/>
    </source>
</evidence>
<keyword evidence="11" id="KW-1185">Reference proteome</keyword>
<reference evidence="10" key="1">
    <citation type="journal article" date="2021" name="mSystems">
        <title>Bacteria and Archaea Synergistically Convert Glycine Betaine to Biogenic Methane in the Formosa Cold Seep of the South China Sea.</title>
        <authorList>
            <person name="Li L."/>
            <person name="Zhang W."/>
            <person name="Zhang S."/>
            <person name="Song L."/>
            <person name="Sun Q."/>
            <person name="Zhang H."/>
            <person name="Xiang H."/>
            <person name="Dong X."/>
        </authorList>
    </citation>
    <scope>NUCLEOTIDE SEQUENCE</scope>
    <source>
        <strain evidence="10">ZWT</strain>
    </source>
</reference>
<dbReference type="InterPro" id="IPR048454">
    <property type="entry name" value="YetF_N"/>
</dbReference>
<dbReference type="InterPro" id="IPR007353">
    <property type="entry name" value="DUF421"/>
</dbReference>